<gene>
    <name evidence="2" type="ORF">BDV24DRAFT_160287</name>
</gene>
<evidence type="ECO:0000313" key="2">
    <source>
        <dbReference type="EMBL" id="KAE8344546.1"/>
    </source>
</evidence>
<sequence length="435" mass="49372">MDDPDAALWNEVYVDAHPPIIGTIEDRVKVLPLINPTARDQMLAASASLSAYFAYLDFDNICRELEGSGHGSRIHEYKSPAHSEELWPLMVKMWNLCMKTVGHPRYSNELVVCRNPSKGSQRLHLGPTWIAKRPGAYVISYRIQVYGNMERQLQEDAEEQRKNMREAFGKGQQEDIEDVDVYGQHANEHWRTTDSWSNVKPLFNTWTRTAQRRVQQMVKQIMGAIFVSIGIDMRFADYKAAATLESDGQWSGITIPRSTPDVSVKNGRMVTLAVHEFPEATLSRTVRVSQRREHDFRQIPGPTSMAPPARPPRPRDRPAEPVTIVSDHIIKSGRLFQAVVCVCVWVGGESQYAQKRQSSMYRHLVEQLLYQNSIPGFVDKIGKVICEVESNQGPGNMWSPCIVEEQVAPTLKQYHDIQGHFADSITLDRLVGNVY</sequence>
<name>A0A5N6YIZ1_9EURO</name>
<reference evidence="2" key="1">
    <citation type="submission" date="2019-04" db="EMBL/GenBank/DDBJ databases">
        <title>Friends and foes A comparative genomics study of 23 Aspergillus species from section Flavi.</title>
        <authorList>
            <consortium name="DOE Joint Genome Institute"/>
            <person name="Kjaerbolling I."/>
            <person name="Vesth T."/>
            <person name="Frisvad J.C."/>
            <person name="Nybo J.L."/>
            <person name="Theobald S."/>
            <person name="Kildgaard S."/>
            <person name="Isbrandt T."/>
            <person name="Kuo A."/>
            <person name="Sato A."/>
            <person name="Lyhne E.K."/>
            <person name="Kogle M.E."/>
            <person name="Wiebenga A."/>
            <person name="Kun R.S."/>
            <person name="Lubbers R.J."/>
            <person name="Makela M.R."/>
            <person name="Barry K."/>
            <person name="Chovatia M."/>
            <person name="Clum A."/>
            <person name="Daum C."/>
            <person name="Haridas S."/>
            <person name="He G."/>
            <person name="LaButti K."/>
            <person name="Lipzen A."/>
            <person name="Mondo S."/>
            <person name="Riley R."/>
            <person name="Salamov A."/>
            <person name="Simmons B.A."/>
            <person name="Magnuson J.K."/>
            <person name="Henrissat B."/>
            <person name="Mortensen U.H."/>
            <person name="Larsen T.O."/>
            <person name="Devries R.P."/>
            <person name="Grigoriev I.V."/>
            <person name="Machida M."/>
            <person name="Baker S.E."/>
            <person name="Andersen M.R."/>
        </authorList>
    </citation>
    <scope>NUCLEOTIDE SEQUENCE</scope>
    <source>
        <strain evidence="2">CBS 117612</strain>
    </source>
</reference>
<dbReference type="Proteomes" id="UP000325558">
    <property type="component" value="Unassembled WGS sequence"/>
</dbReference>
<dbReference type="EMBL" id="ML737123">
    <property type="protein sequence ID" value="KAE8344546.1"/>
    <property type="molecule type" value="Genomic_DNA"/>
</dbReference>
<feature type="region of interest" description="Disordered" evidence="1">
    <location>
        <begin position="291"/>
        <end position="320"/>
    </location>
</feature>
<proteinExistence type="predicted"/>
<protein>
    <submittedName>
        <fullName evidence="2">Uncharacterized protein</fullName>
    </submittedName>
</protein>
<evidence type="ECO:0000256" key="1">
    <source>
        <dbReference type="SAM" id="MobiDB-lite"/>
    </source>
</evidence>
<accession>A0A5N6YIZ1</accession>
<organism evidence="2">
    <name type="scientific">Aspergillus arachidicola</name>
    <dbReference type="NCBI Taxonomy" id="656916"/>
    <lineage>
        <taxon>Eukaryota</taxon>
        <taxon>Fungi</taxon>
        <taxon>Dikarya</taxon>
        <taxon>Ascomycota</taxon>
        <taxon>Pezizomycotina</taxon>
        <taxon>Eurotiomycetes</taxon>
        <taxon>Eurotiomycetidae</taxon>
        <taxon>Eurotiales</taxon>
        <taxon>Aspergillaceae</taxon>
        <taxon>Aspergillus</taxon>
        <taxon>Aspergillus subgen. Circumdati</taxon>
    </lineage>
</organism>
<dbReference type="OrthoDB" id="4423012at2759"/>
<dbReference type="AlphaFoldDB" id="A0A5N6YIZ1"/>